<dbReference type="AlphaFoldDB" id="A0A7J8RFH3"/>
<organism evidence="1 2">
    <name type="scientific">Gossypium davidsonii</name>
    <name type="common">Davidson's cotton</name>
    <name type="synonym">Gossypium klotzschianum subsp. davidsonii</name>
    <dbReference type="NCBI Taxonomy" id="34287"/>
    <lineage>
        <taxon>Eukaryota</taxon>
        <taxon>Viridiplantae</taxon>
        <taxon>Streptophyta</taxon>
        <taxon>Embryophyta</taxon>
        <taxon>Tracheophyta</taxon>
        <taxon>Spermatophyta</taxon>
        <taxon>Magnoliopsida</taxon>
        <taxon>eudicotyledons</taxon>
        <taxon>Gunneridae</taxon>
        <taxon>Pentapetalae</taxon>
        <taxon>rosids</taxon>
        <taxon>malvids</taxon>
        <taxon>Malvales</taxon>
        <taxon>Malvaceae</taxon>
        <taxon>Malvoideae</taxon>
        <taxon>Gossypium</taxon>
    </lineage>
</organism>
<proteinExistence type="predicted"/>
<evidence type="ECO:0000313" key="1">
    <source>
        <dbReference type="EMBL" id="MBA0612588.1"/>
    </source>
</evidence>
<accession>A0A7J8RFH3</accession>
<comment type="caution">
    <text evidence="1">The sequence shown here is derived from an EMBL/GenBank/DDBJ whole genome shotgun (WGS) entry which is preliminary data.</text>
</comment>
<dbReference type="InterPro" id="IPR023393">
    <property type="entry name" value="START-like_dom_sf"/>
</dbReference>
<keyword evidence="2" id="KW-1185">Reference proteome</keyword>
<dbReference type="Gene3D" id="3.30.530.20">
    <property type="match status" value="1"/>
</dbReference>
<protein>
    <recommendedName>
        <fullName evidence="3">Bet v I/Major latex protein domain-containing protein</fullName>
    </recommendedName>
</protein>
<name>A0A7J8RFH3_GOSDV</name>
<evidence type="ECO:0008006" key="3">
    <source>
        <dbReference type="Google" id="ProtNLM"/>
    </source>
</evidence>
<gene>
    <name evidence="1" type="ORF">Godav_013172</name>
</gene>
<reference evidence="1 2" key="1">
    <citation type="journal article" date="2019" name="Genome Biol. Evol.">
        <title>Insights into the evolution of the New World diploid cottons (Gossypium, subgenus Houzingenia) based on genome sequencing.</title>
        <authorList>
            <person name="Grover C.E."/>
            <person name="Arick M.A. 2nd"/>
            <person name="Thrash A."/>
            <person name="Conover J.L."/>
            <person name="Sanders W.S."/>
            <person name="Peterson D.G."/>
            <person name="Frelichowski J.E."/>
            <person name="Scheffler J.A."/>
            <person name="Scheffler B.E."/>
            <person name="Wendel J.F."/>
        </authorList>
    </citation>
    <scope>NUCLEOTIDE SEQUENCE [LARGE SCALE GENOMIC DNA]</scope>
    <source>
        <strain evidence="1">27</strain>
        <tissue evidence="1">Leaf</tissue>
    </source>
</reference>
<dbReference type="EMBL" id="JABFAC010000005">
    <property type="protein sequence ID" value="MBA0612588.1"/>
    <property type="molecule type" value="Genomic_DNA"/>
</dbReference>
<evidence type="ECO:0000313" key="2">
    <source>
        <dbReference type="Proteomes" id="UP000593561"/>
    </source>
</evidence>
<sequence>MPKVASQATKSVELLQGDGGPGTIKKITFAEGY</sequence>
<dbReference type="SUPFAM" id="SSF55961">
    <property type="entry name" value="Bet v1-like"/>
    <property type="match status" value="1"/>
</dbReference>
<dbReference type="Proteomes" id="UP000593561">
    <property type="component" value="Unassembled WGS sequence"/>
</dbReference>